<gene>
    <name evidence="2" type="ORF">BN2475_700061</name>
</gene>
<accession>A0A1N7SHW4</accession>
<evidence type="ECO:0000313" key="3">
    <source>
        <dbReference type="Proteomes" id="UP000187012"/>
    </source>
</evidence>
<evidence type="ECO:0000256" key="1">
    <source>
        <dbReference type="SAM" id="MobiDB-lite"/>
    </source>
</evidence>
<feature type="region of interest" description="Disordered" evidence="1">
    <location>
        <begin position="1"/>
        <end position="34"/>
    </location>
</feature>
<dbReference type="Proteomes" id="UP000187012">
    <property type="component" value="Unassembled WGS sequence"/>
</dbReference>
<dbReference type="EMBL" id="CYGX02000070">
    <property type="protein sequence ID" value="SIT46936.1"/>
    <property type="molecule type" value="Genomic_DNA"/>
</dbReference>
<dbReference type="AlphaFoldDB" id="A0A1N7SHW4"/>
<keyword evidence="3" id="KW-1185">Reference proteome</keyword>
<protein>
    <submittedName>
        <fullName evidence="2">Uncharacterized protein</fullName>
    </submittedName>
</protein>
<proteinExistence type="predicted"/>
<feature type="compositionally biased region" description="Basic and acidic residues" evidence="1">
    <location>
        <begin position="1"/>
        <end position="20"/>
    </location>
</feature>
<sequence length="34" mass="3994">MLAMREHLPEPEQRLAERVRKSATAQDLGTVFRR</sequence>
<reference evidence="2 3" key="1">
    <citation type="submission" date="2016-12" db="EMBL/GenBank/DDBJ databases">
        <authorList>
            <person name="Song W.-J."/>
            <person name="Kurnit D.M."/>
        </authorList>
    </citation>
    <scope>NUCLEOTIDE SEQUENCE [LARGE SCALE GENOMIC DNA]</scope>
    <source>
        <strain evidence="2 3">STM7296</strain>
    </source>
</reference>
<organism evidence="2 3">
    <name type="scientific">Paraburkholderia ribeironis</name>
    <dbReference type="NCBI Taxonomy" id="1247936"/>
    <lineage>
        <taxon>Bacteria</taxon>
        <taxon>Pseudomonadati</taxon>
        <taxon>Pseudomonadota</taxon>
        <taxon>Betaproteobacteria</taxon>
        <taxon>Burkholderiales</taxon>
        <taxon>Burkholderiaceae</taxon>
        <taxon>Paraburkholderia</taxon>
    </lineage>
</organism>
<evidence type="ECO:0000313" key="2">
    <source>
        <dbReference type="EMBL" id="SIT46936.1"/>
    </source>
</evidence>
<name>A0A1N7SHW4_9BURK</name>
<dbReference type="STRING" id="1247936.BN2475_700061"/>